<evidence type="ECO:0000313" key="9">
    <source>
        <dbReference type="Proteomes" id="UP001303532"/>
    </source>
</evidence>
<dbReference type="InterPro" id="IPR001509">
    <property type="entry name" value="Epimerase_deHydtase"/>
</dbReference>
<keyword evidence="4" id="KW-0299">Galactose metabolism</keyword>
<evidence type="ECO:0000256" key="4">
    <source>
        <dbReference type="ARBA" id="ARBA00023144"/>
    </source>
</evidence>
<feature type="domain" description="NAD-dependent epimerase/dehydratase" evidence="7">
    <location>
        <begin position="4"/>
        <end position="42"/>
    </location>
</feature>
<organism evidence="8 9">
    <name type="scientific">Sporosarcina jeotgali</name>
    <dbReference type="NCBI Taxonomy" id="3020056"/>
    <lineage>
        <taxon>Bacteria</taxon>
        <taxon>Bacillati</taxon>
        <taxon>Bacillota</taxon>
        <taxon>Bacilli</taxon>
        <taxon>Bacillales</taxon>
        <taxon>Caryophanaceae</taxon>
        <taxon>Sporosarcina</taxon>
    </lineage>
</organism>
<evidence type="ECO:0000256" key="2">
    <source>
        <dbReference type="ARBA" id="ARBA00007637"/>
    </source>
</evidence>
<dbReference type="InterPro" id="IPR036291">
    <property type="entry name" value="NAD(P)-bd_dom_sf"/>
</dbReference>
<evidence type="ECO:0000256" key="3">
    <source>
        <dbReference type="ARBA" id="ARBA00018569"/>
    </source>
</evidence>
<reference evidence="8 9" key="1">
    <citation type="submission" date="2023-01" db="EMBL/GenBank/DDBJ databases">
        <title>Sporosarcina sp. nov., isolated from Korean tranditional fermented seafood 'Jeotgal'.</title>
        <authorList>
            <person name="Yang A.-I."/>
        </authorList>
    </citation>
    <scope>NUCLEOTIDE SEQUENCE [LARGE SCALE GENOMIC DNA]</scope>
    <source>
        <strain evidence="8 9">B2O-1</strain>
    </source>
</reference>
<dbReference type="SUPFAM" id="SSF51735">
    <property type="entry name" value="NAD(P)-binding Rossmann-fold domains"/>
    <property type="match status" value="1"/>
</dbReference>
<protein>
    <recommendedName>
        <fullName evidence="3">UDP-glucose 4-epimerase</fullName>
    </recommendedName>
    <alternativeName>
        <fullName evidence="6">Galactowaldenase</fullName>
    </alternativeName>
    <alternativeName>
        <fullName evidence="5">UDP-galactose 4-epimerase</fullName>
    </alternativeName>
</protein>
<accession>A0ABZ0KX03</accession>
<dbReference type="EMBL" id="CP116341">
    <property type="protein sequence ID" value="WOV84452.1"/>
    <property type="molecule type" value="Genomic_DNA"/>
</dbReference>
<evidence type="ECO:0000313" key="8">
    <source>
        <dbReference type="EMBL" id="WOV84452.1"/>
    </source>
</evidence>
<dbReference type="Gene3D" id="3.40.50.720">
    <property type="entry name" value="NAD(P)-binding Rossmann-like Domain"/>
    <property type="match status" value="2"/>
</dbReference>
<comment type="similarity">
    <text evidence="2">Belongs to the NAD(P)-dependent epimerase/dehydratase family.</text>
</comment>
<dbReference type="PANTHER" id="PTHR43725">
    <property type="entry name" value="UDP-GLUCOSE 4-EPIMERASE"/>
    <property type="match status" value="1"/>
</dbReference>
<evidence type="ECO:0000259" key="7">
    <source>
        <dbReference type="Pfam" id="PF01370"/>
    </source>
</evidence>
<dbReference type="Proteomes" id="UP001303532">
    <property type="component" value="Chromosome"/>
</dbReference>
<feature type="domain" description="NAD-dependent epimerase/dehydratase" evidence="7">
    <location>
        <begin position="59"/>
        <end position="116"/>
    </location>
</feature>
<sequence length="121" mass="13414">MRIAVTKGAGFIGSHLTTRLLELGPRVVVIDNLSNGKRKNLNPQSSLSVSVEDPLKDAAVYGVPVTLPISQEHALEPLSPYGLSKRTYRPNIRLTCAHHNLSHSILRYSNVYDPRQDRNSD</sequence>
<comment type="pathway">
    <text evidence="1">Carbohydrate metabolism; galactose metabolism.</text>
</comment>
<evidence type="ECO:0000256" key="1">
    <source>
        <dbReference type="ARBA" id="ARBA00004947"/>
    </source>
</evidence>
<proteinExistence type="inferred from homology"/>
<dbReference type="PANTHER" id="PTHR43725:SF53">
    <property type="entry name" value="UDP-ARABINOSE 4-EPIMERASE 1"/>
    <property type="match status" value="1"/>
</dbReference>
<dbReference type="RefSeq" id="WP_323692100.1">
    <property type="nucleotide sequence ID" value="NZ_CP116341.1"/>
</dbReference>
<keyword evidence="4" id="KW-0119">Carbohydrate metabolism</keyword>
<keyword evidence="9" id="KW-1185">Reference proteome</keyword>
<gene>
    <name evidence="8" type="ORF">PGH26_00585</name>
</gene>
<name>A0ABZ0KX03_9BACL</name>
<evidence type="ECO:0000256" key="5">
    <source>
        <dbReference type="ARBA" id="ARBA00031367"/>
    </source>
</evidence>
<evidence type="ECO:0000256" key="6">
    <source>
        <dbReference type="ARBA" id="ARBA00033067"/>
    </source>
</evidence>
<dbReference type="Pfam" id="PF01370">
    <property type="entry name" value="Epimerase"/>
    <property type="match status" value="2"/>
</dbReference>